<organism evidence="1">
    <name type="scientific">marine sediment metagenome</name>
    <dbReference type="NCBI Taxonomy" id="412755"/>
    <lineage>
        <taxon>unclassified sequences</taxon>
        <taxon>metagenomes</taxon>
        <taxon>ecological metagenomes</taxon>
    </lineage>
</organism>
<accession>A0A0F9KE98</accession>
<name>A0A0F9KE98_9ZZZZ</name>
<gene>
    <name evidence="1" type="ORF">LCGC14_1414800</name>
</gene>
<dbReference type="EMBL" id="LAZR01009373">
    <property type="protein sequence ID" value="KKM73001.1"/>
    <property type="molecule type" value="Genomic_DNA"/>
</dbReference>
<dbReference type="AlphaFoldDB" id="A0A0F9KE98"/>
<protein>
    <submittedName>
        <fullName evidence="1">Uncharacterized protein</fullName>
    </submittedName>
</protein>
<proteinExistence type="predicted"/>
<comment type="caution">
    <text evidence="1">The sequence shown here is derived from an EMBL/GenBank/DDBJ whole genome shotgun (WGS) entry which is preliminary data.</text>
</comment>
<evidence type="ECO:0000313" key="1">
    <source>
        <dbReference type="EMBL" id="KKM73001.1"/>
    </source>
</evidence>
<sequence length="44" mass="4957">MAFMVVVIVLHGVVNYFIGGWWMNRVFSSLAVVVAFSGVLVRRE</sequence>
<reference evidence="1" key="1">
    <citation type="journal article" date="2015" name="Nature">
        <title>Complex archaea that bridge the gap between prokaryotes and eukaryotes.</title>
        <authorList>
            <person name="Spang A."/>
            <person name="Saw J.H."/>
            <person name="Jorgensen S.L."/>
            <person name="Zaremba-Niedzwiedzka K."/>
            <person name="Martijn J."/>
            <person name="Lind A.E."/>
            <person name="van Eijk R."/>
            <person name="Schleper C."/>
            <person name="Guy L."/>
            <person name="Ettema T.J."/>
        </authorList>
    </citation>
    <scope>NUCLEOTIDE SEQUENCE</scope>
</reference>